<dbReference type="Pfam" id="PF05088">
    <property type="entry name" value="Bac_GDH_CD"/>
    <property type="match status" value="1"/>
</dbReference>
<dbReference type="Pfam" id="PF21077">
    <property type="entry name" value="GDH_ACT3"/>
    <property type="match status" value="1"/>
</dbReference>
<dbReference type="Pfam" id="PF21073">
    <property type="entry name" value="GDH_HM1"/>
    <property type="match status" value="1"/>
</dbReference>
<dbReference type="InterPro" id="IPR046346">
    <property type="entry name" value="Aminoacid_DH-like_N_sf"/>
</dbReference>
<dbReference type="PANTHER" id="PTHR43403">
    <property type="entry name" value="NAD-SPECIFIC GLUTAMATE DEHYDROGENASE"/>
    <property type="match status" value="1"/>
</dbReference>
<dbReference type="Pfam" id="PF21079">
    <property type="entry name" value="GDH_HM2"/>
    <property type="match status" value="1"/>
</dbReference>
<dbReference type="InterPro" id="IPR028971">
    <property type="entry name" value="NAD-GDH_cat"/>
</dbReference>
<dbReference type="PANTHER" id="PTHR43403:SF1">
    <property type="entry name" value="NAD-SPECIFIC GLUTAMATE DEHYDROGENASE"/>
    <property type="match status" value="1"/>
</dbReference>
<evidence type="ECO:0000313" key="7">
    <source>
        <dbReference type="EMBL" id="MBB6071195.1"/>
    </source>
</evidence>
<sequence length="1619" mass="175869">MSNPTPTLAPVAPAVTVDQLCDHLAGLTRPDAELVCRFARIFFAKVPRQLLEERTPEQLAAVTLGAWEFLRAARPDQVNVQVTEPEAEGWDAPVTVIRAEVGDRPFIVDTVREYLGGQGLTIQHYVYPVIPVRRDASGEIVALEGPEKGGALEALSHCEVGRVPDAARRDNIRDAIRDRLADVVEATSDFPRMVEALEDTASLVASYGAAFPARAAEFAEQAEFLRWLGDGNFVFLGFREYVMSGDGDGAMLSIRRDTGLGILRNPEHSSYATPVPVGQLPPELRARVTGGPVLIVSKANAESTVHRRARMDYVGVKTMDGAGRITGERRFLGLFTSQAYSAATGEIPLLRGKLDRVLRESGSLPGGHDYKEIVSIVNTMPKDELFEASVEQLQAEVQAALGSLFTEEVRVVVRAEELRDEAAVMVILPRGKFSAEVRQSIGDRLAERLGGTVVNYYLAMAAGDQARLHFYIATPGGQPLPDARTLEREIGVLLRSWGDRLEESLRDEVDAGDAARLGRAYAVAFSAEYRAANAPSAAMHDVLHVEAMRTRGEKVALHLRQPLPGEAAPQGSSVLKLYLSGERLVLSDFMPILEDARIRVIEVDTFAVRGAEVPEVMIYSFAVQTREGTPIPDALAPPLAEALLAVRAGDAVEDPFNGLVLAAGLRWREADLLRAYAEYAFQVGAIPSRIAVSRALAAYPAVANGLVELFRVRFGAPGGDEGGVRARLAAELEKVSSLADDRALRRLLALISGTVRTNYFRHGGADPAARSGGVPYISFKVRSADVDELKRTRLLYEVFVHSARMEGIHLRGAPVSRGGIRWSDRPDDFRKEILGLVTTQMIKNAVIVPNGSKGGFITRKTFADREAMAAEAADQYRTLMRGLLDITDNLVEGKVVPPQGVVRHDGDDPYLVVAADKGTAHLSDVANGVSAEYGFWLGDAFASGGSNGYDHKVEGITARGGWECVKRHFREMGKDIQKEPFTVAGVGDMSGDVFGNGMLLSEKIRLIAAFDHRHIFIDPDPDPAASFAERRRMFALPRSSWEDYDRALLSPGAILVPRGTKEVQITPEARRALGLADDVATLDGESLIRAVLTAPVELLWNGGIGTYVKDTEETHADVGDPTNDPVRVNADQLRCKVMGEGGNLGLTQRARVAFDRLGGRINTDALDNSAGVDMSDHEVNLKILLNAVMNDGELDEAGRNGVLRDMTDDVNQLVLHDNVSQSLAVSLDERRSREALDDHAALITTLERDRLLNRDAEGIPTAETLAERRADAAGLSRPTLAVLLAHAKMFAKAQLLASTVPDDPAMESYLVNYFPPRAVEVAGPDRLRAHRLRREIITTQLVNDLVDLMGSAFLHRAMRDTGHGVPEIVRAWVVASRISGTPEIRADLAQVEGVYPSETIYRWLMGLSRVLESTTLWILANVGTGAATDGLIGDARSGLAVVRGGFARVVSGEDRTLFLKRLGELQDMGVERGLAERLITLRFLPQLLEIVEVSRRASTDELRAASAFYAVSERFATARLREAVREAAGRDPWERRFAQALTDDVQRAQRDLVQAVLARAADGQTAPALAAVEGAHPRAARALRELLGEVRGGGVPLAAYALVVHQLRELATAAARPAS</sequence>
<dbReference type="EMBL" id="JACHIA010000007">
    <property type="protein sequence ID" value="MBB6071195.1"/>
    <property type="molecule type" value="Genomic_DNA"/>
</dbReference>
<dbReference type="InterPro" id="IPR049058">
    <property type="entry name" value="NAD_Glu_DH_HM2"/>
</dbReference>
<dbReference type="RefSeq" id="WP_170033876.1">
    <property type="nucleotide sequence ID" value="NZ_JABDTL010000001.1"/>
</dbReference>
<evidence type="ECO:0000259" key="6">
    <source>
        <dbReference type="Pfam" id="PF21077"/>
    </source>
</evidence>
<dbReference type="InterPro" id="IPR048381">
    <property type="entry name" value="GDH_C"/>
</dbReference>
<dbReference type="GO" id="GO:0006538">
    <property type="term" value="P:L-glutamate catabolic process"/>
    <property type="evidence" value="ECO:0007669"/>
    <property type="project" value="InterPro"/>
</dbReference>
<protein>
    <submittedName>
        <fullName evidence="7">Glutamate dehydrogenase</fullName>
        <ecNumber evidence="7">1.4.1.2</ecNumber>
    </submittedName>
</protein>
<dbReference type="InterPro" id="IPR049059">
    <property type="entry name" value="NAD_Glu_DH_HM1"/>
</dbReference>
<dbReference type="InterPro" id="IPR036291">
    <property type="entry name" value="NAD(P)-bd_dom_sf"/>
</dbReference>
<feature type="domain" description="NAD-glutamate dehydrogenase ACT3" evidence="6">
    <location>
        <begin position="556"/>
        <end position="629"/>
    </location>
</feature>
<dbReference type="InterPro" id="IPR049062">
    <property type="entry name" value="NAD_Glu_DH_ACT2"/>
</dbReference>
<evidence type="ECO:0000259" key="3">
    <source>
        <dbReference type="Pfam" id="PF21074"/>
    </source>
</evidence>
<dbReference type="InterPro" id="IPR049064">
    <property type="entry name" value="NAD_Glu_DH_ACT3"/>
</dbReference>
<proteinExistence type="predicted"/>
<feature type="domain" description="NAD-glutamate dehydrogenase ACT2" evidence="5">
    <location>
        <begin position="410"/>
        <end position="497"/>
    </location>
</feature>
<dbReference type="PIRSF" id="PIRSF036761">
    <property type="entry name" value="GDH_Mll4104"/>
    <property type="match status" value="1"/>
</dbReference>
<dbReference type="EC" id="1.4.1.2" evidence="7"/>
<organism evidence="7 8">
    <name type="scientific">Longimicrobium terrae</name>
    <dbReference type="NCBI Taxonomy" id="1639882"/>
    <lineage>
        <taxon>Bacteria</taxon>
        <taxon>Pseudomonadati</taxon>
        <taxon>Gemmatimonadota</taxon>
        <taxon>Longimicrobiia</taxon>
        <taxon>Longimicrobiales</taxon>
        <taxon>Longimicrobiaceae</taxon>
        <taxon>Longimicrobium</taxon>
    </lineage>
</organism>
<dbReference type="SUPFAM" id="SSF53223">
    <property type="entry name" value="Aminoacid dehydrogenase-like, N-terminal domain"/>
    <property type="match status" value="1"/>
</dbReference>
<name>A0A841GZF9_9BACT</name>
<dbReference type="GO" id="GO:0004069">
    <property type="term" value="F:L-aspartate:2-oxoglutarate aminotransferase activity"/>
    <property type="evidence" value="ECO:0007669"/>
    <property type="project" value="InterPro"/>
</dbReference>
<dbReference type="InterPro" id="IPR049056">
    <property type="entry name" value="NAD_Glu_DH_HM3"/>
</dbReference>
<gene>
    <name evidence="7" type="ORF">HNQ61_002819</name>
</gene>
<dbReference type="InterPro" id="IPR024727">
    <property type="entry name" value="NAD_Glu_DH_N_ACT1"/>
</dbReference>
<dbReference type="InterPro" id="IPR007780">
    <property type="entry name" value="NAD_Glu_DH_bac"/>
</dbReference>
<evidence type="ECO:0000259" key="5">
    <source>
        <dbReference type="Pfam" id="PF21076"/>
    </source>
</evidence>
<comment type="caution">
    <text evidence="7">The sequence shown here is derived from an EMBL/GenBank/DDBJ whole genome shotgun (WGS) entry which is preliminary data.</text>
</comment>
<dbReference type="Pfam" id="PF21078">
    <property type="entry name" value="GDH_HM3"/>
    <property type="match status" value="1"/>
</dbReference>
<dbReference type="Pfam" id="PF21075">
    <property type="entry name" value="GDH_ACT1"/>
    <property type="match status" value="1"/>
</dbReference>
<dbReference type="Proteomes" id="UP000582837">
    <property type="component" value="Unassembled WGS sequence"/>
</dbReference>
<evidence type="ECO:0000259" key="4">
    <source>
        <dbReference type="Pfam" id="PF21075"/>
    </source>
</evidence>
<evidence type="ECO:0000259" key="2">
    <source>
        <dbReference type="Pfam" id="PF05088"/>
    </source>
</evidence>
<reference evidence="7 8" key="1">
    <citation type="submission" date="2020-08" db="EMBL/GenBank/DDBJ databases">
        <title>Genomic Encyclopedia of Type Strains, Phase IV (KMG-IV): sequencing the most valuable type-strain genomes for metagenomic binning, comparative biology and taxonomic classification.</title>
        <authorList>
            <person name="Goeker M."/>
        </authorList>
    </citation>
    <scope>NUCLEOTIDE SEQUENCE [LARGE SCALE GENOMIC DNA]</scope>
    <source>
        <strain evidence="7 8">DSM 29007</strain>
    </source>
</reference>
<dbReference type="Pfam" id="PF21076">
    <property type="entry name" value="GDH_ACT2"/>
    <property type="match status" value="1"/>
</dbReference>
<keyword evidence="8" id="KW-1185">Reference proteome</keyword>
<dbReference type="Gene3D" id="3.40.50.720">
    <property type="entry name" value="NAD(P)-binding Rossmann-like Domain"/>
    <property type="match status" value="1"/>
</dbReference>
<evidence type="ECO:0000313" key="8">
    <source>
        <dbReference type="Proteomes" id="UP000582837"/>
    </source>
</evidence>
<accession>A0A841GZF9</accession>
<feature type="domain" description="NAD-glutamate dehydrogenase catalytic" evidence="2">
    <location>
        <begin position="728"/>
        <end position="1227"/>
    </location>
</feature>
<dbReference type="GO" id="GO:0004352">
    <property type="term" value="F:glutamate dehydrogenase (NAD+) activity"/>
    <property type="evidence" value="ECO:0007669"/>
    <property type="project" value="UniProtKB-EC"/>
</dbReference>
<dbReference type="Pfam" id="PF21074">
    <property type="entry name" value="GDH_C"/>
    <property type="match status" value="1"/>
</dbReference>
<feature type="domain" description="NAD-specific glutamate dehydrogenase C-terminal" evidence="3">
    <location>
        <begin position="1273"/>
        <end position="1608"/>
    </location>
</feature>
<keyword evidence="1 7" id="KW-0560">Oxidoreductase</keyword>
<dbReference type="SUPFAM" id="SSF51735">
    <property type="entry name" value="NAD(P)-binding Rossmann-fold domains"/>
    <property type="match status" value="1"/>
</dbReference>
<evidence type="ECO:0000256" key="1">
    <source>
        <dbReference type="ARBA" id="ARBA00023002"/>
    </source>
</evidence>
<feature type="domain" description="NAD-glutamate dehydrogenase N-terminal ACT1" evidence="4">
    <location>
        <begin position="38"/>
        <end position="175"/>
    </location>
</feature>